<accession>A0A4Z1CRJ8</accession>
<dbReference type="AlphaFoldDB" id="A0A4Z1CRJ8"/>
<reference evidence="2 3" key="1">
    <citation type="submission" date="2019-03" db="EMBL/GenBank/DDBJ databases">
        <authorList>
            <person name="Li J."/>
        </authorList>
    </citation>
    <scope>NUCLEOTIDE SEQUENCE [LARGE SCALE GENOMIC DNA]</scope>
    <source>
        <strain evidence="2 3">3058</strain>
    </source>
</reference>
<protein>
    <submittedName>
        <fullName evidence="2">Phosphatase PAP2 family protein</fullName>
    </submittedName>
</protein>
<dbReference type="Proteomes" id="UP000297972">
    <property type="component" value="Unassembled WGS sequence"/>
</dbReference>
<dbReference type="InterPro" id="IPR036938">
    <property type="entry name" value="PAP2/HPO_sf"/>
</dbReference>
<name>A0A4Z1CRJ8_9RHOB</name>
<dbReference type="Pfam" id="PF01569">
    <property type="entry name" value="PAP2"/>
    <property type="match status" value="1"/>
</dbReference>
<proteinExistence type="predicted"/>
<dbReference type="InterPro" id="IPR000326">
    <property type="entry name" value="PAP2/HPO"/>
</dbReference>
<dbReference type="SUPFAM" id="SSF48317">
    <property type="entry name" value="Acid phosphatase/Vanadium-dependent haloperoxidase"/>
    <property type="match status" value="1"/>
</dbReference>
<keyword evidence="3" id="KW-1185">Reference proteome</keyword>
<evidence type="ECO:0000313" key="3">
    <source>
        <dbReference type="Proteomes" id="UP000297972"/>
    </source>
</evidence>
<gene>
    <name evidence="2" type="ORF">E4L95_03450</name>
</gene>
<dbReference type="Gene3D" id="1.20.144.10">
    <property type="entry name" value="Phosphatidic acid phosphatase type 2/haloperoxidase"/>
    <property type="match status" value="1"/>
</dbReference>
<dbReference type="CDD" id="cd03380">
    <property type="entry name" value="PAP2_like_1"/>
    <property type="match status" value="1"/>
</dbReference>
<evidence type="ECO:0000313" key="2">
    <source>
        <dbReference type="EMBL" id="TGN67880.1"/>
    </source>
</evidence>
<dbReference type="OrthoDB" id="9780507at2"/>
<sequence length="313" mass="34179">MRGFWDTSAVVLPPDAAQQREDVWPAFQRLDDIPQEIILDDLLFRLFTVQPGYQGTAKSGAVQIKAGAETLLDLARPGNNAAFAAQMRFVRDAADLRADRLDEIEEQRGDILSFFALMLHLQDDRTPWTLELLAAVIRLAGYMVMPIKLYFDVPRPIRYSQQVLPVIQTPFHGSWPSGHATEAFATATILAGLMAPPADGVAFAVSPDMLHRQLPFRMAERIATNRTVAGLHWPIDSLAGAVLGVSLGQAVVNHALGRTTTPAHALRAGMGLEDDFSLEELVPYLSGATSIALSPKDDPILPGLWARARAELA</sequence>
<dbReference type="EMBL" id="SRPG01000019">
    <property type="protein sequence ID" value="TGN67880.1"/>
    <property type="molecule type" value="Genomic_DNA"/>
</dbReference>
<organism evidence="2 3">
    <name type="scientific">Paracoccus liaowanqingii</name>
    <dbReference type="NCBI Taxonomy" id="2560053"/>
    <lineage>
        <taxon>Bacteria</taxon>
        <taxon>Pseudomonadati</taxon>
        <taxon>Pseudomonadota</taxon>
        <taxon>Alphaproteobacteria</taxon>
        <taxon>Rhodobacterales</taxon>
        <taxon>Paracoccaceae</taxon>
        <taxon>Paracoccus</taxon>
    </lineage>
</organism>
<comment type="caution">
    <text evidence="2">The sequence shown here is derived from an EMBL/GenBank/DDBJ whole genome shotgun (WGS) entry which is preliminary data.</text>
</comment>
<evidence type="ECO:0000259" key="1">
    <source>
        <dbReference type="Pfam" id="PF01569"/>
    </source>
</evidence>
<feature type="domain" description="Phosphatidic acid phosphatase type 2/haloperoxidase" evidence="1">
    <location>
        <begin position="133"/>
        <end position="252"/>
    </location>
</feature>